<dbReference type="Pfam" id="PF07386">
    <property type="entry name" value="DUF1499"/>
    <property type="match status" value="1"/>
</dbReference>
<dbReference type="AlphaFoldDB" id="A0A545TQ58"/>
<dbReference type="EMBL" id="VHSH01000005">
    <property type="protein sequence ID" value="TQV79261.1"/>
    <property type="molecule type" value="Genomic_DNA"/>
</dbReference>
<evidence type="ECO:0000313" key="1">
    <source>
        <dbReference type="EMBL" id="TQV79261.1"/>
    </source>
</evidence>
<gene>
    <name evidence="1" type="ORF">FKG95_16550</name>
</gene>
<dbReference type="Proteomes" id="UP000315252">
    <property type="component" value="Unassembled WGS sequence"/>
</dbReference>
<organism evidence="1 2">
    <name type="scientific">Denitrobaculum tricleocarpae</name>
    <dbReference type="NCBI Taxonomy" id="2591009"/>
    <lineage>
        <taxon>Bacteria</taxon>
        <taxon>Pseudomonadati</taxon>
        <taxon>Pseudomonadota</taxon>
        <taxon>Alphaproteobacteria</taxon>
        <taxon>Rhodospirillales</taxon>
        <taxon>Rhodospirillaceae</taxon>
        <taxon>Denitrobaculum</taxon>
    </lineage>
</organism>
<evidence type="ECO:0000313" key="2">
    <source>
        <dbReference type="Proteomes" id="UP000315252"/>
    </source>
</evidence>
<dbReference type="InterPro" id="IPR010865">
    <property type="entry name" value="DUF1499"/>
</dbReference>
<proteinExistence type="predicted"/>
<keyword evidence="2" id="KW-1185">Reference proteome</keyword>
<reference evidence="1 2" key="1">
    <citation type="submission" date="2019-06" db="EMBL/GenBank/DDBJ databases">
        <title>Whole genome sequence for Rhodospirillaceae sp. R148.</title>
        <authorList>
            <person name="Wang G."/>
        </authorList>
    </citation>
    <scope>NUCLEOTIDE SEQUENCE [LARGE SCALE GENOMIC DNA]</scope>
    <source>
        <strain evidence="1 2">R148</strain>
    </source>
</reference>
<name>A0A545TQ58_9PROT</name>
<accession>A0A545TQ58</accession>
<dbReference type="RefSeq" id="WP_142897485.1">
    <property type="nucleotide sequence ID" value="NZ_ML660056.1"/>
</dbReference>
<comment type="caution">
    <text evidence="1">The sequence shown here is derived from an EMBL/GenBank/DDBJ whole genome shotgun (WGS) entry which is preliminary data.</text>
</comment>
<protein>
    <submittedName>
        <fullName evidence="1">DUF1499 domain-containing protein</fullName>
    </submittedName>
</protein>
<dbReference type="OrthoDB" id="8479024at2"/>
<sequence length="194" mass="21368">MINILVTGLKWLLGILAASVLALAIVMAIIGRENTWAVLFGAPPLERIDFAALEPRDKPNSFLLCPEGFCEKRAFDRESPRYEIPAAQLAPIVRRIVEATEGVRPDDRERPAILQPSESAGLAAEPAMQWDYIATTRHLKFPDLVTLRIIETGEGSSTLAIYGRAVYGRKDFGVNQNRIAAWIEAIEIAVANAD</sequence>